<dbReference type="EMBL" id="PDCK01000043">
    <property type="protein sequence ID" value="PRQ32112.1"/>
    <property type="molecule type" value="Genomic_DNA"/>
</dbReference>
<sequence length="51" mass="5836">MRAPALHPGWFSNRPINSAWVSRFVDVWNTKKTIEVSKFMFIAITCSAHVS</sequence>
<dbReference type="Proteomes" id="UP000238479">
    <property type="component" value="Chromosome 5"/>
</dbReference>
<accession>A0A2P6QD59</accession>
<organism evidence="1 2">
    <name type="scientific">Rosa chinensis</name>
    <name type="common">China rose</name>
    <dbReference type="NCBI Taxonomy" id="74649"/>
    <lineage>
        <taxon>Eukaryota</taxon>
        <taxon>Viridiplantae</taxon>
        <taxon>Streptophyta</taxon>
        <taxon>Embryophyta</taxon>
        <taxon>Tracheophyta</taxon>
        <taxon>Spermatophyta</taxon>
        <taxon>Magnoliopsida</taxon>
        <taxon>eudicotyledons</taxon>
        <taxon>Gunneridae</taxon>
        <taxon>Pentapetalae</taxon>
        <taxon>rosids</taxon>
        <taxon>fabids</taxon>
        <taxon>Rosales</taxon>
        <taxon>Rosaceae</taxon>
        <taxon>Rosoideae</taxon>
        <taxon>Rosoideae incertae sedis</taxon>
        <taxon>Rosa</taxon>
    </lineage>
</organism>
<reference evidence="1 2" key="1">
    <citation type="journal article" date="2018" name="Nat. Genet.">
        <title>The Rosa genome provides new insights in the design of modern roses.</title>
        <authorList>
            <person name="Bendahmane M."/>
        </authorList>
    </citation>
    <scope>NUCLEOTIDE SEQUENCE [LARGE SCALE GENOMIC DNA]</scope>
    <source>
        <strain evidence="2">cv. Old Blush</strain>
    </source>
</reference>
<gene>
    <name evidence="1" type="ORF">RchiOBHm_Chr5g0042741</name>
</gene>
<keyword evidence="2" id="KW-1185">Reference proteome</keyword>
<evidence type="ECO:0000313" key="2">
    <source>
        <dbReference type="Proteomes" id="UP000238479"/>
    </source>
</evidence>
<proteinExistence type="predicted"/>
<comment type="caution">
    <text evidence="1">The sequence shown here is derived from an EMBL/GenBank/DDBJ whole genome shotgun (WGS) entry which is preliminary data.</text>
</comment>
<evidence type="ECO:0000313" key="1">
    <source>
        <dbReference type="EMBL" id="PRQ32112.1"/>
    </source>
</evidence>
<dbReference type="AlphaFoldDB" id="A0A2P6QD59"/>
<protein>
    <submittedName>
        <fullName evidence="1">Uncharacterized protein</fullName>
    </submittedName>
</protein>
<dbReference type="Gramene" id="PRQ32112">
    <property type="protein sequence ID" value="PRQ32112"/>
    <property type="gene ID" value="RchiOBHm_Chr5g0042741"/>
</dbReference>
<name>A0A2P6QD59_ROSCH</name>